<keyword evidence="1" id="KW-0472">Membrane</keyword>
<reference evidence="2 3" key="1">
    <citation type="submission" date="2020-02" db="EMBL/GenBank/DDBJ databases">
        <title>The draft genome of Grimontia sedimenta sp. nov., isolated from benthic sediments near coral reefs south of Kuwait.</title>
        <authorList>
            <person name="Mahmoud H.M."/>
            <person name="Jose L."/>
            <person name="Eapen S."/>
        </authorList>
    </citation>
    <scope>NUCLEOTIDE SEQUENCE [LARGE SCALE GENOMIC DNA]</scope>
    <source>
        <strain evidence="2 3">S25</strain>
    </source>
</reference>
<accession>A0A6M1R6G3</accession>
<organism evidence="2 3">
    <name type="scientific">Grimontia sedimenti</name>
    <dbReference type="NCBI Taxonomy" id="2711294"/>
    <lineage>
        <taxon>Bacteria</taxon>
        <taxon>Pseudomonadati</taxon>
        <taxon>Pseudomonadota</taxon>
        <taxon>Gammaproteobacteria</taxon>
        <taxon>Vibrionales</taxon>
        <taxon>Vibrionaceae</taxon>
        <taxon>Grimontia</taxon>
    </lineage>
</organism>
<keyword evidence="3" id="KW-1185">Reference proteome</keyword>
<keyword evidence="1" id="KW-0812">Transmembrane</keyword>
<feature type="transmembrane region" description="Helical" evidence="1">
    <location>
        <begin position="7"/>
        <end position="29"/>
    </location>
</feature>
<gene>
    <name evidence="2" type="ORF">G5S52_09960</name>
</gene>
<dbReference type="Pfam" id="PF17323">
    <property type="entry name" value="ToxS"/>
    <property type="match status" value="1"/>
</dbReference>
<comment type="caution">
    <text evidence="2">The sequence shown here is derived from an EMBL/GenBank/DDBJ whole genome shotgun (WGS) entry which is preliminary data.</text>
</comment>
<dbReference type="AlphaFoldDB" id="A0A6M1R6G3"/>
<dbReference type="GO" id="GO:0016020">
    <property type="term" value="C:membrane"/>
    <property type="evidence" value="ECO:0007669"/>
    <property type="project" value="InterPro"/>
</dbReference>
<evidence type="ECO:0000256" key="1">
    <source>
        <dbReference type="SAM" id="Phobius"/>
    </source>
</evidence>
<keyword evidence="1" id="KW-1133">Transmembrane helix</keyword>
<dbReference type="InterPro" id="IPR035288">
    <property type="entry name" value="ToxS"/>
</dbReference>
<dbReference type="EMBL" id="JAALDL010000006">
    <property type="protein sequence ID" value="NGN97965.1"/>
    <property type="molecule type" value="Genomic_DNA"/>
</dbReference>
<name>A0A6M1R6G3_9GAMM</name>
<dbReference type="Proteomes" id="UP000473008">
    <property type="component" value="Unassembled WGS sequence"/>
</dbReference>
<dbReference type="RefSeq" id="WP_165013188.1">
    <property type="nucleotide sequence ID" value="NZ_JAALDL010000006.1"/>
</dbReference>
<protein>
    <submittedName>
        <fullName evidence="2">Uncharacterized protein</fullName>
    </submittedName>
</protein>
<sequence length="180" mass="20793">MQAVKKWLSYFIVFLISFLGFSAVIESVFGTKRALTRDKWAFESHYFLNNDGERVVLEGVKGNIDANWSGNVVFNSDNTYSASFQFSYTAVKDGNSETYYLLNNGEWLIDGDRLILKTTFMDEWEPVENSTFEAYGLEIVKNVIHQTFNQSQDIHWLDDNTFMLNSINNAPVLFSRHEKP</sequence>
<evidence type="ECO:0000313" key="2">
    <source>
        <dbReference type="EMBL" id="NGN97965.1"/>
    </source>
</evidence>
<evidence type="ECO:0000313" key="3">
    <source>
        <dbReference type="Proteomes" id="UP000473008"/>
    </source>
</evidence>
<proteinExistence type="predicted"/>